<dbReference type="GO" id="GO:0036157">
    <property type="term" value="C:outer dynein arm"/>
    <property type="evidence" value="ECO:0007669"/>
    <property type="project" value="TreeGrafter"/>
</dbReference>
<evidence type="ECO:0000256" key="4">
    <source>
        <dbReference type="ARBA" id="ARBA00022574"/>
    </source>
</evidence>
<proteinExistence type="inferred from homology"/>
<keyword evidence="12" id="KW-0175">Coiled coil</keyword>
<name>A0A1J1HMN4_9DIPT</name>
<dbReference type="Proteomes" id="UP000183832">
    <property type="component" value="Unassembled WGS sequence"/>
</dbReference>
<evidence type="ECO:0000256" key="12">
    <source>
        <dbReference type="SAM" id="Coils"/>
    </source>
</evidence>
<evidence type="ECO:0000313" key="13">
    <source>
        <dbReference type="EMBL" id="CRK89309.1"/>
    </source>
</evidence>
<dbReference type="STRING" id="568069.A0A1J1HMN4"/>
<evidence type="ECO:0000256" key="6">
    <source>
        <dbReference type="ARBA" id="ARBA00022737"/>
    </source>
</evidence>
<evidence type="ECO:0000313" key="14">
    <source>
        <dbReference type="Proteomes" id="UP000183832"/>
    </source>
</evidence>
<dbReference type="PANTHER" id="PTHR12442">
    <property type="entry name" value="DYNEIN INTERMEDIATE CHAIN"/>
    <property type="match status" value="1"/>
</dbReference>
<dbReference type="AlphaFoldDB" id="A0A1J1HMN4"/>
<organism evidence="13 14">
    <name type="scientific">Clunio marinus</name>
    <dbReference type="NCBI Taxonomy" id="568069"/>
    <lineage>
        <taxon>Eukaryota</taxon>
        <taxon>Metazoa</taxon>
        <taxon>Ecdysozoa</taxon>
        <taxon>Arthropoda</taxon>
        <taxon>Hexapoda</taxon>
        <taxon>Insecta</taxon>
        <taxon>Pterygota</taxon>
        <taxon>Neoptera</taxon>
        <taxon>Endopterygota</taxon>
        <taxon>Diptera</taxon>
        <taxon>Nematocera</taxon>
        <taxon>Chironomoidea</taxon>
        <taxon>Chironomidae</taxon>
        <taxon>Clunio</taxon>
    </lineage>
</organism>
<evidence type="ECO:0000256" key="8">
    <source>
        <dbReference type="ARBA" id="ARBA00023069"/>
    </source>
</evidence>
<feature type="non-terminal residue" evidence="13">
    <location>
        <position position="556"/>
    </location>
</feature>
<gene>
    <name evidence="13" type="ORF">CLUMA_CG003068</name>
</gene>
<evidence type="ECO:0000256" key="2">
    <source>
        <dbReference type="ARBA" id="ARBA00011059"/>
    </source>
</evidence>
<protein>
    <submittedName>
        <fullName evidence="13">CLUMA_CG003068, isoform A</fullName>
    </submittedName>
</protein>
<keyword evidence="3" id="KW-0963">Cytoplasm</keyword>
<evidence type="ECO:0000256" key="3">
    <source>
        <dbReference type="ARBA" id="ARBA00022490"/>
    </source>
</evidence>
<keyword evidence="5" id="KW-0493">Microtubule</keyword>
<evidence type="ECO:0000256" key="11">
    <source>
        <dbReference type="ARBA" id="ARBA00023273"/>
    </source>
</evidence>
<keyword evidence="8" id="KW-0969">Cilium</keyword>
<dbReference type="GO" id="GO:0045503">
    <property type="term" value="F:dynein light chain binding"/>
    <property type="evidence" value="ECO:0007669"/>
    <property type="project" value="TreeGrafter"/>
</dbReference>
<keyword evidence="4" id="KW-0853">WD repeat</keyword>
<comment type="similarity">
    <text evidence="2">Belongs to the dynein intermediate chain family.</text>
</comment>
<dbReference type="SUPFAM" id="SSF50978">
    <property type="entry name" value="WD40 repeat-like"/>
    <property type="match status" value="1"/>
</dbReference>
<evidence type="ECO:0000256" key="10">
    <source>
        <dbReference type="ARBA" id="ARBA00023212"/>
    </source>
</evidence>
<evidence type="ECO:0000256" key="7">
    <source>
        <dbReference type="ARBA" id="ARBA00023017"/>
    </source>
</evidence>
<keyword evidence="11" id="KW-0966">Cell projection</keyword>
<dbReference type="GO" id="GO:0036158">
    <property type="term" value="P:outer dynein arm assembly"/>
    <property type="evidence" value="ECO:0007669"/>
    <property type="project" value="TreeGrafter"/>
</dbReference>
<dbReference type="GO" id="GO:0005874">
    <property type="term" value="C:microtubule"/>
    <property type="evidence" value="ECO:0007669"/>
    <property type="project" value="UniProtKB-KW"/>
</dbReference>
<dbReference type="PANTHER" id="PTHR12442:SF7">
    <property type="entry name" value="DYNEIN AXONEMAL INTERMEDIATE CHAIN 2"/>
    <property type="match status" value="1"/>
</dbReference>
<evidence type="ECO:0000256" key="9">
    <source>
        <dbReference type="ARBA" id="ARBA00023175"/>
    </source>
</evidence>
<keyword evidence="9" id="KW-0505">Motor protein</keyword>
<keyword evidence="10" id="KW-0206">Cytoskeleton</keyword>
<dbReference type="Pfam" id="PF00400">
    <property type="entry name" value="WD40"/>
    <property type="match status" value="2"/>
</dbReference>
<comment type="subcellular location">
    <subcellularLocation>
        <location evidence="1">Cytoplasm</location>
        <location evidence="1">Cytoskeleton</location>
        <location evidence="1">Cilium axoneme</location>
    </subcellularLocation>
</comment>
<sequence>MNDLQYMYQKERKEFGKQCAFADKKFLMASISSNHDDFNDYILRNPIEEGTQLSRQFALSEVNTMSTTTESKGILHTEGGWPKDVNYLDSEQTLRYRRKLEKDDTFITQVPRMGEKVEFCINQNNAVNIYEEYFEGLEPAPIVDRCHSRTMFVYKDVETPTRPISHLSWSPDGGFKLAITYCNTDFKKSNSRLSLNSYIWETENPNQPLYKLTPASPSICIEYHQKDVNILVSGQANGQCCAWDTRVGEKPIGSTPREVCHRESVNSVLWINSKTGSEFFSGGADGQVIWWDSRKLTERLDYLYMDPIKSDEQVLERSYGISILEYETTIPTRFMVGSEQGMLFFCNRKGKSPMEKITLRMQCHASPIYTLSRNPSFFKNFLTVGDWNARIWSEDCKESSIIWTKYCPVELTDGCWSPTKCSLFYLSRTDGNVEAWDLLQQQSEPILTVKVSDHSIKCVKPHESGRMIACGSKNGFVHLMEVSENMTFSAKNDKAILNAMLDRENKREKILEGKLREIKIKLKKQQEMEAKAASDLLLRQAEKKAEEAKAQEEAPK</sequence>
<evidence type="ECO:0000256" key="5">
    <source>
        <dbReference type="ARBA" id="ARBA00022701"/>
    </source>
</evidence>
<keyword evidence="6" id="KW-0677">Repeat</keyword>
<keyword evidence="14" id="KW-1185">Reference proteome</keyword>
<dbReference type="InterPro" id="IPR001680">
    <property type="entry name" value="WD40_rpt"/>
</dbReference>
<dbReference type="EMBL" id="CVRI01000011">
    <property type="protein sequence ID" value="CRK89309.1"/>
    <property type="molecule type" value="Genomic_DNA"/>
</dbReference>
<dbReference type="Gene3D" id="2.130.10.10">
    <property type="entry name" value="YVTN repeat-like/Quinoprotein amine dehydrogenase"/>
    <property type="match status" value="2"/>
</dbReference>
<dbReference type="InterPro" id="IPR015943">
    <property type="entry name" value="WD40/YVTN_repeat-like_dom_sf"/>
</dbReference>
<accession>A0A1J1HMN4</accession>
<reference evidence="13 14" key="1">
    <citation type="submission" date="2015-04" db="EMBL/GenBank/DDBJ databases">
        <authorList>
            <person name="Syromyatnikov M.Y."/>
            <person name="Popov V.N."/>
        </authorList>
    </citation>
    <scope>NUCLEOTIDE SEQUENCE [LARGE SCALE GENOMIC DNA]</scope>
</reference>
<evidence type="ECO:0000256" key="1">
    <source>
        <dbReference type="ARBA" id="ARBA00004430"/>
    </source>
</evidence>
<dbReference type="OrthoDB" id="366230at2759"/>
<dbReference type="GO" id="GO:0003341">
    <property type="term" value="P:cilium movement"/>
    <property type="evidence" value="ECO:0007669"/>
    <property type="project" value="TreeGrafter"/>
</dbReference>
<dbReference type="SMART" id="SM00320">
    <property type="entry name" value="WD40"/>
    <property type="match status" value="4"/>
</dbReference>
<dbReference type="GO" id="GO:0045504">
    <property type="term" value="F:dynein heavy chain binding"/>
    <property type="evidence" value="ECO:0007669"/>
    <property type="project" value="TreeGrafter"/>
</dbReference>
<dbReference type="InterPro" id="IPR036322">
    <property type="entry name" value="WD40_repeat_dom_sf"/>
</dbReference>
<feature type="coiled-coil region" evidence="12">
    <location>
        <begin position="501"/>
        <end position="551"/>
    </location>
</feature>
<keyword evidence="7" id="KW-0243">Dynein</keyword>
<dbReference type="InterPro" id="IPR050687">
    <property type="entry name" value="Dynein_IC"/>
</dbReference>